<proteinExistence type="predicted"/>
<dbReference type="REBASE" id="126571">
    <property type="entry name" value="BgiM211ORF17545P"/>
</dbReference>
<protein>
    <submittedName>
        <fullName evidence="1">Uncharacterized protein</fullName>
    </submittedName>
</protein>
<dbReference type="Proteomes" id="UP000030588">
    <property type="component" value="Unassembled WGS sequence"/>
</dbReference>
<sequence>IVTSYGKTENDVYVEQFNPGSPQFSDIQIYKSGKHTVGIKFGEVALTLRFKFESNPISSIKLAASYDKFPNESQKESINRLTIQKMLALFNSHQYEKNPNSSNSIGKCHEAITYYYFLKEFPNVAQVEPDECVELLRKYYSLVKTDVLEKLFRSTSTLVPVIKERLRQKYNTFKLESIELIPDSYIYDRLNTGDLQLILLVDKEYIVENISLKALAKRTNKITTKNPGIGTILGPTYFNVGSMESVVNEIKVKFLIGELSHTESLEIISSELGVKLRNATQDQLKMGIENLLGKAMMVVTFYDENISYCKEHSKIEDEVIVHVKTPTAIQNTLAWNNGLETISLRVKFSRGHNHGWSSIKLTSEYQLK</sequence>
<reference evidence="1 2" key="1">
    <citation type="submission" date="2014-10" db="EMBL/GenBank/DDBJ databases">
        <title>Draft genome of phytase producing Bacillus ginsengihumi strain M2.11.</title>
        <authorList>
            <person name="Toymentseva A."/>
            <person name="Boulygina E.A."/>
            <person name="Kazakov S.V."/>
            <person name="Kayumov I."/>
            <person name="Suleimanova A.D."/>
            <person name="Mardanova A.M."/>
            <person name="Maria S.N."/>
            <person name="Sergey M.Y."/>
            <person name="Sharipova M.R."/>
        </authorList>
    </citation>
    <scope>NUCLEOTIDE SEQUENCE [LARGE SCALE GENOMIC DNA]</scope>
    <source>
        <strain evidence="1 2">M2.11</strain>
    </source>
</reference>
<dbReference type="RefSeq" id="WP_035356218.1">
    <property type="nucleotide sequence ID" value="NZ_JRUN01000098.1"/>
</dbReference>
<comment type="caution">
    <text evidence="1">The sequence shown here is derived from an EMBL/GenBank/DDBJ whole genome shotgun (WGS) entry which is preliminary data.</text>
</comment>
<dbReference type="EMBL" id="JRUN01000098">
    <property type="protein sequence ID" value="KHD84122.1"/>
    <property type="molecule type" value="Genomic_DNA"/>
</dbReference>
<feature type="non-terminal residue" evidence="1">
    <location>
        <position position="1"/>
    </location>
</feature>
<accession>A0A0A6XVB3</accession>
<name>A0A0A6XVB3_9BACI</name>
<evidence type="ECO:0000313" key="2">
    <source>
        <dbReference type="Proteomes" id="UP000030588"/>
    </source>
</evidence>
<gene>
    <name evidence="1" type="ORF">NG54_17545</name>
</gene>
<dbReference type="AlphaFoldDB" id="A0A0A6XVB3"/>
<organism evidence="1 2">
    <name type="scientific">Heyndrickxia ginsengihumi</name>
    <dbReference type="NCBI Taxonomy" id="363870"/>
    <lineage>
        <taxon>Bacteria</taxon>
        <taxon>Bacillati</taxon>
        <taxon>Bacillota</taxon>
        <taxon>Bacilli</taxon>
        <taxon>Bacillales</taxon>
        <taxon>Bacillaceae</taxon>
        <taxon>Heyndrickxia</taxon>
    </lineage>
</organism>
<evidence type="ECO:0000313" key="1">
    <source>
        <dbReference type="EMBL" id="KHD84122.1"/>
    </source>
</evidence>